<dbReference type="InterPro" id="IPR051320">
    <property type="entry name" value="Viral_Replic_Matur_Polypro"/>
</dbReference>
<keyword evidence="4" id="KW-1185">Reference proteome</keyword>
<dbReference type="PANTHER" id="PTHR33064">
    <property type="entry name" value="POL PROTEIN"/>
    <property type="match status" value="1"/>
</dbReference>
<feature type="compositionally biased region" description="Basic residues" evidence="1">
    <location>
        <begin position="122"/>
        <end position="131"/>
    </location>
</feature>
<comment type="caution">
    <text evidence="3">The sequence shown here is derived from an EMBL/GenBank/DDBJ whole genome shotgun (WGS) entry which is preliminary data.</text>
</comment>
<dbReference type="SUPFAM" id="SSF56672">
    <property type="entry name" value="DNA/RNA polymerases"/>
    <property type="match status" value="1"/>
</dbReference>
<accession>A0A9Q1HC88</accession>
<name>A0A9Q1HC88_HOLLE</name>
<dbReference type="Proteomes" id="UP001152320">
    <property type="component" value="Chromosome 6"/>
</dbReference>
<protein>
    <recommendedName>
        <fullName evidence="2">Reverse transcriptase domain-containing protein</fullName>
    </recommendedName>
</protein>
<sequence>MAFTEVLVYLEDLLVFSRTLEEHVEKIDKVLTRLKEFGLKLNPDKCSFLRSSVKCLGHVISAEGVQTDPDKVAAVKTWPHPQNVEELKSFHGFAGYYRRFIQDYSKIAKPLNDLSVLYEPLRRKRRQHRNQKREPGRHPPPNTPFGEHWREECQVACDTLLEKLTTAPTLHFANFEERFILHTDASTLGLGSALYQEHEGQAEASSLCEQGSVQE</sequence>
<dbReference type="InterPro" id="IPR043128">
    <property type="entry name" value="Rev_trsase/Diguanyl_cyclase"/>
</dbReference>
<dbReference type="InterPro" id="IPR000477">
    <property type="entry name" value="RT_dom"/>
</dbReference>
<dbReference type="Gene3D" id="3.30.70.270">
    <property type="match status" value="2"/>
</dbReference>
<dbReference type="Pfam" id="PF17919">
    <property type="entry name" value="RT_RNaseH_2"/>
    <property type="match status" value="1"/>
</dbReference>
<feature type="domain" description="Reverse transcriptase" evidence="2">
    <location>
        <begin position="1"/>
        <end position="60"/>
    </location>
</feature>
<dbReference type="FunFam" id="3.30.70.270:FF:000020">
    <property type="entry name" value="Transposon Tf2-6 polyprotein-like Protein"/>
    <property type="match status" value="1"/>
</dbReference>
<organism evidence="3 4">
    <name type="scientific">Holothuria leucospilota</name>
    <name type="common">Black long sea cucumber</name>
    <name type="synonym">Mertensiothuria leucospilota</name>
    <dbReference type="NCBI Taxonomy" id="206669"/>
    <lineage>
        <taxon>Eukaryota</taxon>
        <taxon>Metazoa</taxon>
        <taxon>Echinodermata</taxon>
        <taxon>Eleutherozoa</taxon>
        <taxon>Echinozoa</taxon>
        <taxon>Holothuroidea</taxon>
        <taxon>Aspidochirotacea</taxon>
        <taxon>Aspidochirotida</taxon>
        <taxon>Holothuriidae</taxon>
        <taxon>Holothuria</taxon>
    </lineage>
</organism>
<dbReference type="PROSITE" id="PS50878">
    <property type="entry name" value="RT_POL"/>
    <property type="match status" value="1"/>
</dbReference>
<evidence type="ECO:0000313" key="3">
    <source>
        <dbReference type="EMBL" id="KAJ8039976.1"/>
    </source>
</evidence>
<proteinExistence type="predicted"/>
<evidence type="ECO:0000313" key="4">
    <source>
        <dbReference type="Proteomes" id="UP001152320"/>
    </source>
</evidence>
<evidence type="ECO:0000256" key="1">
    <source>
        <dbReference type="SAM" id="MobiDB-lite"/>
    </source>
</evidence>
<dbReference type="PANTHER" id="PTHR33064:SF37">
    <property type="entry name" value="RIBONUCLEASE H"/>
    <property type="match status" value="1"/>
</dbReference>
<gene>
    <name evidence="3" type="ORF">HOLleu_14145</name>
</gene>
<dbReference type="InterPro" id="IPR041577">
    <property type="entry name" value="RT_RNaseH_2"/>
</dbReference>
<feature type="region of interest" description="Disordered" evidence="1">
    <location>
        <begin position="122"/>
        <end position="147"/>
    </location>
</feature>
<dbReference type="InterPro" id="IPR043502">
    <property type="entry name" value="DNA/RNA_pol_sf"/>
</dbReference>
<dbReference type="OrthoDB" id="430238at2759"/>
<dbReference type="AlphaFoldDB" id="A0A9Q1HC88"/>
<dbReference type="Pfam" id="PF00078">
    <property type="entry name" value="RVT_1"/>
    <property type="match status" value="1"/>
</dbReference>
<dbReference type="EMBL" id="JAIZAY010000006">
    <property type="protein sequence ID" value="KAJ8039976.1"/>
    <property type="molecule type" value="Genomic_DNA"/>
</dbReference>
<reference evidence="3" key="1">
    <citation type="submission" date="2021-10" db="EMBL/GenBank/DDBJ databases">
        <title>Tropical sea cucumber genome reveals ecological adaptation and Cuvierian tubules defense mechanism.</title>
        <authorList>
            <person name="Chen T."/>
        </authorList>
    </citation>
    <scope>NUCLEOTIDE SEQUENCE</scope>
    <source>
        <strain evidence="3">Nanhai2018</strain>
        <tissue evidence="3">Muscle</tissue>
    </source>
</reference>
<evidence type="ECO:0000259" key="2">
    <source>
        <dbReference type="PROSITE" id="PS50878"/>
    </source>
</evidence>